<keyword evidence="3" id="KW-1185">Reference proteome</keyword>
<keyword evidence="1" id="KW-0732">Signal</keyword>
<name>A0A2U1KXA6_ARTAN</name>
<gene>
    <name evidence="2" type="ORF">CTI12_AA554180</name>
</gene>
<proteinExistence type="predicted"/>
<organism evidence="2 3">
    <name type="scientific">Artemisia annua</name>
    <name type="common">Sweet wormwood</name>
    <dbReference type="NCBI Taxonomy" id="35608"/>
    <lineage>
        <taxon>Eukaryota</taxon>
        <taxon>Viridiplantae</taxon>
        <taxon>Streptophyta</taxon>
        <taxon>Embryophyta</taxon>
        <taxon>Tracheophyta</taxon>
        <taxon>Spermatophyta</taxon>
        <taxon>Magnoliopsida</taxon>
        <taxon>eudicotyledons</taxon>
        <taxon>Gunneridae</taxon>
        <taxon>Pentapetalae</taxon>
        <taxon>asterids</taxon>
        <taxon>campanulids</taxon>
        <taxon>Asterales</taxon>
        <taxon>Asteraceae</taxon>
        <taxon>Asteroideae</taxon>
        <taxon>Anthemideae</taxon>
        <taxon>Artemisiinae</taxon>
        <taxon>Artemisia</taxon>
    </lineage>
</organism>
<evidence type="ECO:0000313" key="2">
    <source>
        <dbReference type="EMBL" id="PWA41398.1"/>
    </source>
</evidence>
<accession>A0A2U1KXA6</accession>
<comment type="caution">
    <text evidence="2">The sequence shown here is derived from an EMBL/GenBank/DDBJ whole genome shotgun (WGS) entry which is preliminary data.</text>
</comment>
<dbReference type="EMBL" id="PKPP01013110">
    <property type="protein sequence ID" value="PWA41398.1"/>
    <property type="molecule type" value="Genomic_DNA"/>
</dbReference>
<protein>
    <submittedName>
        <fullName evidence="2">AmbAllergen</fullName>
    </submittedName>
</protein>
<dbReference type="Proteomes" id="UP000245207">
    <property type="component" value="Unassembled WGS sequence"/>
</dbReference>
<feature type="chain" id="PRO_5015507853" evidence="1">
    <location>
        <begin position="28"/>
        <end position="84"/>
    </location>
</feature>
<evidence type="ECO:0000313" key="3">
    <source>
        <dbReference type="Proteomes" id="UP000245207"/>
    </source>
</evidence>
<dbReference type="AlphaFoldDB" id="A0A2U1KXA6"/>
<reference evidence="2 3" key="1">
    <citation type="journal article" date="2018" name="Mol. Plant">
        <title>The genome of Artemisia annua provides insight into the evolution of Asteraceae family and artemisinin biosynthesis.</title>
        <authorList>
            <person name="Shen Q."/>
            <person name="Zhang L."/>
            <person name="Liao Z."/>
            <person name="Wang S."/>
            <person name="Yan T."/>
            <person name="Shi P."/>
            <person name="Liu M."/>
            <person name="Fu X."/>
            <person name="Pan Q."/>
            <person name="Wang Y."/>
            <person name="Lv Z."/>
            <person name="Lu X."/>
            <person name="Zhang F."/>
            <person name="Jiang W."/>
            <person name="Ma Y."/>
            <person name="Chen M."/>
            <person name="Hao X."/>
            <person name="Li L."/>
            <person name="Tang Y."/>
            <person name="Lv G."/>
            <person name="Zhou Y."/>
            <person name="Sun X."/>
            <person name="Brodelius P.E."/>
            <person name="Rose J.K.C."/>
            <person name="Tang K."/>
        </authorList>
    </citation>
    <scope>NUCLEOTIDE SEQUENCE [LARGE SCALE GENOMIC DNA]</scope>
    <source>
        <strain evidence="3">cv. Huhao1</strain>
        <tissue evidence="2">Leaf</tissue>
    </source>
</reference>
<evidence type="ECO:0000256" key="1">
    <source>
        <dbReference type="SAM" id="SignalP"/>
    </source>
</evidence>
<feature type="signal peptide" evidence="1">
    <location>
        <begin position="1"/>
        <end position="27"/>
    </location>
</feature>
<sequence>MAVVMKSLSGCLFLLMISLLMVGVVFANATDDDLSIRVVETEMLQNMNMSSMEARAKKSEYLNEKAVQNPEEVVSMVEMYDFYL</sequence>